<name>A0ABV9FB05_9BACL</name>
<reference evidence="4" key="1">
    <citation type="journal article" date="2019" name="Int. J. Syst. Evol. Microbiol.">
        <title>The Global Catalogue of Microorganisms (GCM) 10K type strain sequencing project: providing services to taxonomists for standard genome sequencing and annotation.</title>
        <authorList>
            <consortium name="The Broad Institute Genomics Platform"/>
            <consortium name="The Broad Institute Genome Sequencing Center for Infectious Disease"/>
            <person name="Wu L."/>
            <person name="Ma J."/>
        </authorList>
    </citation>
    <scope>NUCLEOTIDE SEQUENCE [LARGE SCALE GENOMIC DNA]</scope>
    <source>
        <strain evidence="4">CCUG 49571</strain>
    </source>
</reference>
<proteinExistence type="predicted"/>
<evidence type="ECO:0000313" key="4">
    <source>
        <dbReference type="Proteomes" id="UP001596028"/>
    </source>
</evidence>
<dbReference type="Pfam" id="PF21758">
    <property type="entry name" value="PAC_bac"/>
    <property type="match status" value="1"/>
</dbReference>
<gene>
    <name evidence="3" type="ORF">ACFO3S_07050</name>
</gene>
<accession>A0ABV9FB05</accession>
<protein>
    <recommendedName>
        <fullName evidence="2">Prenylated flavin chaperone LpdD-like domain-containing protein</fullName>
    </recommendedName>
</protein>
<feature type="region of interest" description="Disordered" evidence="1">
    <location>
        <begin position="1"/>
        <end position="25"/>
    </location>
</feature>
<dbReference type="Proteomes" id="UP001596028">
    <property type="component" value="Unassembled WGS sequence"/>
</dbReference>
<comment type="caution">
    <text evidence="3">The sequence shown here is derived from an EMBL/GenBank/DDBJ whole genome shotgun (WGS) entry which is preliminary data.</text>
</comment>
<organism evidence="3 4">
    <name type="scientific">Cohnella hongkongensis</name>
    <dbReference type="NCBI Taxonomy" id="178337"/>
    <lineage>
        <taxon>Bacteria</taxon>
        <taxon>Bacillati</taxon>
        <taxon>Bacillota</taxon>
        <taxon>Bacilli</taxon>
        <taxon>Bacillales</taxon>
        <taxon>Paenibacillaceae</taxon>
        <taxon>Cohnella</taxon>
    </lineage>
</organism>
<feature type="compositionally biased region" description="Basic residues" evidence="1">
    <location>
        <begin position="1"/>
        <end position="22"/>
    </location>
</feature>
<sequence length="145" mass="15906">MERKGTRRMGSGRRKAGQRKQPLHPEKVNIRGYAMGRDVVFLVTGGEAHVGAAATAYWPEGEDGVRSGVMSLPGHREDDLAAELAMMAAQALRRTAVVVAGIHLHRPSAQEIEEIVAEARERMRQVLVEWEDRAKESGANGETSH</sequence>
<dbReference type="EMBL" id="JBHSEP010000003">
    <property type="protein sequence ID" value="MFC4597995.1"/>
    <property type="molecule type" value="Genomic_DNA"/>
</dbReference>
<dbReference type="RefSeq" id="WP_378093769.1">
    <property type="nucleotide sequence ID" value="NZ_JBHSEP010000003.1"/>
</dbReference>
<evidence type="ECO:0000313" key="3">
    <source>
        <dbReference type="EMBL" id="MFC4597995.1"/>
    </source>
</evidence>
<keyword evidence="4" id="KW-1185">Reference proteome</keyword>
<evidence type="ECO:0000256" key="1">
    <source>
        <dbReference type="SAM" id="MobiDB-lite"/>
    </source>
</evidence>
<evidence type="ECO:0000259" key="2">
    <source>
        <dbReference type="Pfam" id="PF21758"/>
    </source>
</evidence>
<feature type="domain" description="Prenylated flavin chaperone LpdD-like" evidence="2">
    <location>
        <begin position="27"/>
        <end position="127"/>
    </location>
</feature>
<dbReference type="InterPro" id="IPR048844">
    <property type="entry name" value="LpdD_chaperone-like"/>
</dbReference>